<evidence type="ECO:0000313" key="2">
    <source>
        <dbReference type="Proteomes" id="UP000828390"/>
    </source>
</evidence>
<reference evidence="1" key="1">
    <citation type="journal article" date="2019" name="bioRxiv">
        <title>The Genome of the Zebra Mussel, Dreissena polymorpha: A Resource for Invasive Species Research.</title>
        <authorList>
            <person name="McCartney M.A."/>
            <person name="Auch B."/>
            <person name="Kono T."/>
            <person name="Mallez S."/>
            <person name="Zhang Y."/>
            <person name="Obille A."/>
            <person name="Becker A."/>
            <person name="Abrahante J.E."/>
            <person name="Garbe J."/>
            <person name="Badalamenti J.P."/>
            <person name="Herman A."/>
            <person name="Mangelson H."/>
            <person name="Liachko I."/>
            <person name="Sullivan S."/>
            <person name="Sone E.D."/>
            <person name="Koren S."/>
            <person name="Silverstein K.A.T."/>
            <person name="Beckman K.B."/>
            <person name="Gohl D.M."/>
        </authorList>
    </citation>
    <scope>NUCLEOTIDE SEQUENCE</scope>
    <source>
        <strain evidence="1">Duluth1</strain>
        <tissue evidence="1">Whole animal</tissue>
    </source>
</reference>
<accession>A0A9D4CVU2</accession>
<organism evidence="1 2">
    <name type="scientific">Dreissena polymorpha</name>
    <name type="common">Zebra mussel</name>
    <name type="synonym">Mytilus polymorpha</name>
    <dbReference type="NCBI Taxonomy" id="45954"/>
    <lineage>
        <taxon>Eukaryota</taxon>
        <taxon>Metazoa</taxon>
        <taxon>Spiralia</taxon>
        <taxon>Lophotrochozoa</taxon>
        <taxon>Mollusca</taxon>
        <taxon>Bivalvia</taxon>
        <taxon>Autobranchia</taxon>
        <taxon>Heteroconchia</taxon>
        <taxon>Euheterodonta</taxon>
        <taxon>Imparidentia</taxon>
        <taxon>Neoheterodontei</taxon>
        <taxon>Myida</taxon>
        <taxon>Dreissenoidea</taxon>
        <taxon>Dreissenidae</taxon>
        <taxon>Dreissena</taxon>
    </lineage>
</organism>
<sequence>MDAFGNAGLGVQENMYTNENHVIDTDTNLQEIKRGEVEILFMVIQLMIMEGFDMNDPMDICKRILME</sequence>
<dbReference type="Proteomes" id="UP000828390">
    <property type="component" value="Unassembled WGS sequence"/>
</dbReference>
<dbReference type="EMBL" id="JAIWYP010000011">
    <property type="protein sequence ID" value="KAH3733559.1"/>
    <property type="molecule type" value="Genomic_DNA"/>
</dbReference>
<reference evidence="1" key="2">
    <citation type="submission" date="2020-11" db="EMBL/GenBank/DDBJ databases">
        <authorList>
            <person name="McCartney M.A."/>
            <person name="Auch B."/>
            <person name="Kono T."/>
            <person name="Mallez S."/>
            <person name="Becker A."/>
            <person name="Gohl D.M."/>
            <person name="Silverstein K.A.T."/>
            <person name="Koren S."/>
            <person name="Bechman K.B."/>
            <person name="Herman A."/>
            <person name="Abrahante J.E."/>
            <person name="Garbe J."/>
        </authorList>
    </citation>
    <scope>NUCLEOTIDE SEQUENCE</scope>
    <source>
        <strain evidence="1">Duluth1</strain>
        <tissue evidence="1">Whole animal</tissue>
    </source>
</reference>
<evidence type="ECO:0000313" key="1">
    <source>
        <dbReference type="EMBL" id="KAH3733559.1"/>
    </source>
</evidence>
<proteinExistence type="predicted"/>
<name>A0A9D4CVU2_DREPO</name>
<keyword evidence="2" id="KW-1185">Reference proteome</keyword>
<comment type="caution">
    <text evidence="1">The sequence shown here is derived from an EMBL/GenBank/DDBJ whole genome shotgun (WGS) entry which is preliminary data.</text>
</comment>
<dbReference type="AlphaFoldDB" id="A0A9D4CVU2"/>
<protein>
    <submittedName>
        <fullName evidence="1">Uncharacterized protein</fullName>
    </submittedName>
</protein>
<gene>
    <name evidence="1" type="ORF">DPMN_039988</name>
</gene>